<evidence type="ECO:0000313" key="4">
    <source>
        <dbReference type="EMBL" id="QED73584.1"/>
    </source>
</evidence>
<evidence type="ECO:0000313" key="6">
    <source>
        <dbReference type="Proteomes" id="UP000527548"/>
    </source>
</evidence>
<evidence type="ECO:0000313" key="1">
    <source>
        <dbReference type="EMBL" id="EFM0255204.1"/>
    </source>
</evidence>
<evidence type="ECO:0008006" key="7">
    <source>
        <dbReference type="Google" id="ProtNLM"/>
    </source>
</evidence>
<dbReference type="Proteomes" id="UP000540485">
    <property type="component" value="Unassembled WGS sequence"/>
</dbReference>
<reference evidence="3" key="4">
    <citation type="journal article" date="2020" name="J. Appl. Microbiol.">
        <title>Genetic characterization of Shigatoxigenic and enteropathogenic Escherichia coli O80:H2 from diarrheic and septicemic calves and relatedness to human Shigatoxigenic E. coli O80:H2.</title>
        <authorList>
            <person name="Habets A."/>
            <person name="Crombe F."/>
            <person name="Nakamura K."/>
            <person name="Guerin V."/>
            <person name="De Rauw K."/>
            <person name="Pierard D."/>
            <person name="Saulmont M."/>
            <person name="Hayashi T."/>
            <person name="Mainil J.G."/>
            <person name="Thiry D."/>
        </authorList>
    </citation>
    <scope>NUCLEOTIDE SEQUENCE [LARGE SCALE GENOMIC DNA]</scope>
    <source>
        <strain evidence="3">EH3306</strain>
    </source>
</reference>
<dbReference type="Proteomes" id="UP000527548">
    <property type="component" value="Unassembled WGS sequence"/>
</dbReference>
<dbReference type="AlphaFoldDB" id="A0A0A1ABX9"/>
<dbReference type="Proteomes" id="UP000321299">
    <property type="component" value="Chromosome"/>
</dbReference>
<evidence type="ECO:0000313" key="3">
    <source>
        <dbReference type="EMBL" id="NYQ38464.1"/>
    </source>
</evidence>
<dbReference type="EMBL" id="AATJOC010000079">
    <property type="protein sequence ID" value="EFM0255885.1"/>
    <property type="molecule type" value="Genomic_DNA"/>
</dbReference>
<proteinExistence type="predicted"/>
<dbReference type="EMBL" id="AATJOC010000020">
    <property type="protein sequence ID" value="EFM0255204.1"/>
    <property type="molecule type" value="Genomic_DNA"/>
</dbReference>
<dbReference type="RefSeq" id="WP_001064135.1">
    <property type="nucleotide sequence ID" value="NZ_BFMA01000115.1"/>
</dbReference>
<name>A0A0A1ABX9_ECOLX</name>
<reference evidence="1 6" key="1">
    <citation type="submission" date="2018-08" db="EMBL/GenBank/DDBJ databases">
        <authorList>
            <consortium name="GenomeTrakr network: Whole genome sequencing for foodborne pathogen traceback"/>
        </authorList>
    </citation>
    <scope>NUCLEOTIDE SEQUENCE [LARGE SCALE GENOMIC DNA]</scope>
    <source>
        <strain evidence="1 6">AZ-TG73163</strain>
    </source>
</reference>
<reference evidence="4 5" key="2">
    <citation type="submission" date="2019-08" db="EMBL/GenBank/DDBJ databases">
        <title>Plasmid- and chromosome-located mcr-3 in mcr-1-positive Escherichia coli from diseased swine, Taiwan.</title>
        <authorList>
            <person name="Hsu C.-Y."/>
            <person name="Huang W.-C."/>
            <person name="Lauderdale T.-L."/>
        </authorList>
    </citation>
    <scope>NUCLEOTIDE SEQUENCE [LARGE SCALE GENOMIC DNA]</scope>
    <source>
        <strain evidence="4 5">NCYU-26-73</strain>
    </source>
</reference>
<sequence>MNNNYCIPQGMTRTEREELKSFATQCGNAGDIQSLERTLIMIAHWMRQGQRVSFTEYASQWTEAQRERSDGNHSTPEMAKQWPFSGKRCISPGGSDYYPAGVGDEPCCDETEIRHAVTVITAEYPQFNLDGLALHNRNADWENPLDNPSFIVSAKSCLRWIRDNGMSNAQIESFPQDNPTSDTLKHEVERYNQINHQHSDHPHYIPNGAFIAAMVASGYKVKPAGRMNAFFNISKKGLCAAMGKN</sequence>
<dbReference type="EMBL" id="CP042615">
    <property type="protein sequence ID" value="QED73584.1"/>
    <property type="molecule type" value="Genomic_DNA"/>
</dbReference>
<accession>A0A0A1ABX9</accession>
<reference evidence="4 5" key="3">
    <citation type="submission" date="2019-08" db="EMBL/GenBank/DDBJ databases">
        <authorList>
            <person name="Chen F.-J."/>
            <person name="Wu H.-C."/>
            <person name="Liao Y.-C."/>
            <person name="Kuo S.-C."/>
        </authorList>
    </citation>
    <scope>NUCLEOTIDE SEQUENCE [LARGE SCALE GENOMIC DNA]</scope>
    <source>
        <strain evidence="4 5">NCYU-26-73</strain>
    </source>
</reference>
<organism evidence="3">
    <name type="scientific">Escherichia coli</name>
    <dbReference type="NCBI Taxonomy" id="562"/>
    <lineage>
        <taxon>Bacteria</taxon>
        <taxon>Pseudomonadati</taxon>
        <taxon>Pseudomonadota</taxon>
        <taxon>Gammaproteobacteria</taxon>
        <taxon>Enterobacterales</taxon>
        <taxon>Enterobacteriaceae</taxon>
        <taxon>Escherichia</taxon>
    </lineage>
</organism>
<evidence type="ECO:0000313" key="5">
    <source>
        <dbReference type="Proteomes" id="UP000321299"/>
    </source>
</evidence>
<gene>
    <name evidence="1" type="ORF">C719_004455</name>
    <name evidence="2" type="ORF">C719_005184</name>
    <name evidence="4" type="ORF">FTV93_04750</name>
    <name evidence="3" type="ORF">G4A38_07525</name>
</gene>
<dbReference type="EMBL" id="JABUPJ010000006">
    <property type="protein sequence ID" value="NYQ38464.1"/>
    <property type="molecule type" value="Genomic_DNA"/>
</dbReference>
<evidence type="ECO:0000313" key="2">
    <source>
        <dbReference type="EMBL" id="EFM0255885.1"/>
    </source>
</evidence>
<protein>
    <recommendedName>
        <fullName evidence="7">Prophage protein</fullName>
    </recommendedName>
</protein>